<gene>
    <name evidence="1" type="ORF">DU508_19400</name>
</gene>
<proteinExistence type="predicted"/>
<name>A0A369PUQ2_9SPHI</name>
<organism evidence="1 2">
    <name type="scientific">Pedobacter chinensis</name>
    <dbReference type="NCBI Taxonomy" id="2282421"/>
    <lineage>
        <taxon>Bacteria</taxon>
        <taxon>Pseudomonadati</taxon>
        <taxon>Bacteroidota</taxon>
        <taxon>Sphingobacteriia</taxon>
        <taxon>Sphingobacteriales</taxon>
        <taxon>Sphingobacteriaceae</taxon>
        <taxon>Pedobacter</taxon>
    </lineage>
</organism>
<sequence>MKRMPVLLICFLTFSLPGVAQMKLIKKLLSNEKDTLRKASFLPIPSFGYAQETGFQFGVGAIVGFYADRLDTTNRPSSLTLNLNYSTLKAYNMSSLIDIWGKGNKLHYLGELRFKRMPFNFYGIGNNTRAINEDKLIQQQIKVLLQAEKQLLPKAYTGVSLGFENYEYIDRVPDGIFSSNPYYSNRTGSVLYLGVTQSYDARNNNNYTTKGFFIRGTYQYAPSVFSAGNFTGSQIKIDARNFWRLNQSFAVGVQGLYNTVFGKNTPIYLLPQMGNDEMMRGYYGGRYRDKNLLAFQGELRYRYSSRFGATVFGGTGTVWGIDDFSAHAFKPNYGAGLRYFFDPEKGISVRLDYGVGEKQANEKRQSGFYISIAEAF</sequence>
<protein>
    <submittedName>
        <fullName evidence="1">Polymerase</fullName>
    </submittedName>
</protein>
<dbReference type="Gene3D" id="2.40.160.50">
    <property type="entry name" value="membrane protein fhac: a member of the omp85/tpsb transporter family"/>
    <property type="match status" value="1"/>
</dbReference>
<reference evidence="1 2" key="1">
    <citation type="submission" date="2018-07" db="EMBL/GenBank/DDBJ databases">
        <title>Pedobacter sp. nov., isolated from soil.</title>
        <authorList>
            <person name="Zhou L.Y."/>
            <person name="Du Z.J."/>
        </authorList>
    </citation>
    <scope>NUCLEOTIDE SEQUENCE [LARGE SCALE GENOMIC DNA]</scope>
    <source>
        <strain evidence="1 2">JDX94</strain>
    </source>
</reference>
<keyword evidence="2" id="KW-1185">Reference proteome</keyword>
<comment type="caution">
    <text evidence="1">The sequence shown here is derived from an EMBL/GenBank/DDBJ whole genome shotgun (WGS) entry which is preliminary data.</text>
</comment>
<dbReference type="OrthoDB" id="9771071at2"/>
<evidence type="ECO:0000313" key="2">
    <source>
        <dbReference type="Proteomes" id="UP000253961"/>
    </source>
</evidence>
<dbReference type="Proteomes" id="UP000253961">
    <property type="component" value="Unassembled WGS sequence"/>
</dbReference>
<accession>A0A369PUQ2</accession>
<evidence type="ECO:0000313" key="1">
    <source>
        <dbReference type="EMBL" id="RDC54975.1"/>
    </source>
</evidence>
<dbReference type="EMBL" id="QPKV01000009">
    <property type="protein sequence ID" value="RDC54975.1"/>
    <property type="molecule type" value="Genomic_DNA"/>
</dbReference>
<dbReference type="AlphaFoldDB" id="A0A369PUQ2"/>